<sequence length="219" mass="23227">MSTQQSMTDQTTAALDAVVCAGLKLGRSVLDAMRSSTPVSDVVSAVGKVDTGALSLPQMSLGTQPCGCAIPDACFLPEKLPTVTAHGCPGATMTLRLAVTNEWPASRFVAVRVTGADSGAVTVAPVQQQIGPYETATFTATVHLPDDTSESLSALLWVRGCRDHVVRWEVSSSEGGCACVHEVAVLDEPDTVHHWYDHFYKEPCCRPQPRQGRVPVAHG</sequence>
<dbReference type="Proteomes" id="UP000565724">
    <property type="component" value="Unassembled WGS sequence"/>
</dbReference>
<gene>
    <name evidence="1" type="ORF">HP550_11635</name>
</gene>
<evidence type="ECO:0000313" key="1">
    <source>
        <dbReference type="EMBL" id="NUU17900.1"/>
    </source>
</evidence>
<dbReference type="EMBL" id="JABMCI010000065">
    <property type="protein sequence ID" value="NUU17900.1"/>
    <property type="molecule type" value="Genomic_DNA"/>
</dbReference>
<accession>A0A7Y6A1G4</accession>
<organism evidence="1 2">
    <name type="scientific">Cellulomonas humilata</name>
    <dbReference type="NCBI Taxonomy" id="144055"/>
    <lineage>
        <taxon>Bacteria</taxon>
        <taxon>Bacillati</taxon>
        <taxon>Actinomycetota</taxon>
        <taxon>Actinomycetes</taxon>
        <taxon>Micrococcales</taxon>
        <taxon>Cellulomonadaceae</taxon>
        <taxon>Cellulomonas</taxon>
    </lineage>
</organism>
<evidence type="ECO:0000313" key="2">
    <source>
        <dbReference type="Proteomes" id="UP000565724"/>
    </source>
</evidence>
<dbReference type="AlphaFoldDB" id="A0A7Y6A1G4"/>
<protein>
    <submittedName>
        <fullName evidence="1">Uncharacterized protein</fullName>
    </submittedName>
</protein>
<reference evidence="1 2" key="1">
    <citation type="submission" date="2020-05" db="EMBL/GenBank/DDBJ databases">
        <title>Genome Sequencing of Type Strains.</title>
        <authorList>
            <person name="Lemaire J.F."/>
            <person name="Inderbitzin P."/>
            <person name="Gregorio O.A."/>
            <person name="Collins S.B."/>
            <person name="Wespe N."/>
            <person name="Knight-Connoni V."/>
        </authorList>
    </citation>
    <scope>NUCLEOTIDE SEQUENCE [LARGE SCALE GENOMIC DNA]</scope>
    <source>
        <strain evidence="1 2">ATCC 25174</strain>
    </source>
</reference>
<keyword evidence="2" id="KW-1185">Reference proteome</keyword>
<name>A0A7Y6A1G4_9CELL</name>
<dbReference type="RefSeq" id="WP_175347856.1">
    <property type="nucleotide sequence ID" value="NZ_JABMCI010000065.1"/>
</dbReference>
<comment type="caution">
    <text evidence="1">The sequence shown here is derived from an EMBL/GenBank/DDBJ whole genome shotgun (WGS) entry which is preliminary data.</text>
</comment>
<proteinExistence type="predicted"/>